<dbReference type="Proteomes" id="UP000244810">
    <property type="component" value="Unassembled WGS sequence"/>
</dbReference>
<protein>
    <submittedName>
        <fullName evidence="1">Sarcosine oxidase subunit gamma</fullName>
    </submittedName>
</protein>
<accession>A0A2T7UVL5</accession>
<reference evidence="1 2" key="1">
    <citation type="journal article" date="2011" name="Syst. Appl. Microbiol.">
        <title>Defluviimonas denitrificans gen. nov., sp. nov., and Pararhodobacter aggregans gen. nov., sp. nov., non-phototrophic Rhodobacteraceae from the biofilter of a marine aquaculture.</title>
        <authorList>
            <person name="Foesel B.U."/>
            <person name="Drake H.L."/>
            <person name="Schramm A."/>
        </authorList>
    </citation>
    <scope>NUCLEOTIDE SEQUENCE [LARGE SCALE GENOMIC DNA]</scope>
    <source>
        <strain evidence="1 2">D1-19</strain>
    </source>
</reference>
<dbReference type="Gene3D" id="3.30.1360.120">
    <property type="entry name" value="Probable tRNA modification gtpase trme, domain 1"/>
    <property type="match status" value="1"/>
</dbReference>
<dbReference type="AlphaFoldDB" id="A0A2T7UVL5"/>
<proteinExistence type="predicted"/>
<evidence type="ECO:0000313" key="2">
    <source>
        <dbReference type="Proteomes" id="UP000244810"/>
    </source>
</evidence>
<dbReference type="RefSeq" id="WP_107750486.1">
    <property type="nucleotide sequence ID" value="NZ_QBKF01000002.1"/>
</dbReference>
<organism evidence="1 2">
    <name type="scientific">Pararhodobacter aggregans</name>
    <dbReference type="NCBI Taxonomy" id="404875"/>
    <lineage>
        <taxon>Bacteria</taxon>
        <taxon>Pseudomonadati</taxon>
        <taxon>Pseudomonadota</taxon>
        <taxon>Alphaproteobacteria</taxon>
        <taxon>Rhodobacterales</taxon>
        <taxon>Paracoccaceae</taxon>
        <taxon>Pararhodobacter</taxon>
    </lineage>
</organism>
<dbReference type="EMBL" id="QDDR01000002">
    <property type="protein sequence ID" value="PVE48626.1"/>
    <property type="molecule type" value="Genomic_DNA"/>
</dbReference>
<comment type="caution">
    <text evidence="1">The sequence shown here is derived from an EMBL/GenBank/DDBJ whole genome shotgun (WGS) entry which is preliminary data.</text>
</comment>
<name>A0A2T7UVL5_9RHOB</name>
<dbReference type="SUPFAM" id="SSF103025">
    <property type="entry name" value="Folate-binding domain"/>
    <property type="match status" value="1"/>
</dbReference>
<keyword evidence="2" id="KW-1185">Reference proteome</keyword>
<evidence type="ECO:0000313" key="1">
    <source>
        <dbReference type="EMBL" id="PVE48626.1"/>
    </source>
</evidence>
<dbReference type="InterPro" id="IPR027266">
    <property type="entry name" value="TrmE/GcvT-like"/>
</dbReference>
<dbReference type="OrthoDB" id="7350722at2"/>
<gene>
    <name evidence="1" type="ORF">DDE23_06115</name>
</gene>
<sequence length="173" mass="17914">MADLIATPAVTGLPLAIGRVTLTAFDPGPVTAIAPYPGRDLSAVLRFPAPGEVIEEGARRLIWAGREMAFLTGGPAPDLTGLAAVTDQSDGWVWVTLAGRDATAVLARLCPLDLRASAFPLGTSAKSVLQHLSVLLVRTAEDAFQIAAYRSMAGTLVHDLSAAMQAVAARAAL</sequence>